<dbReference type="PANTHER" id="PTHR42723">
    <property type="entry name" value="CHLOROPHYLL SYNTHASE"/>
    <property type="match status" value="1"/>
</dbReference>
<evidence type="ECO:0000313" key="8">
    <source>
        <dbReference type="Proteomes" id="UP000033774"/>
    </source>
</evidence>
<evidence type="ECO:0000256" key="2">
    <source>
        <dbReference type="ARBA" id="ARBA00022475"/>
    </source>
</evidence>
<keyword evidence="2" id="KW-1003">Cell membrane</keyword>
<dbReference type="OrthoDB" id="9803632at2"/>
<evidence type="ECO:0008006" key="9">
    <source>
        <dbReference type="Google" id="ProtNLM"/>
    </source>
</evidence>
<keyword evidence="5 6" id="KW-0472">Membrane</keyword>
<evidence type="ECO:0000256" key="6">
    <source>
        <dbReference type="SAM" id="Phobius"/>
    </source>
</evidence>
<dbReference type="GO" id="GO:0016020">
    <property type="term" value="C:membrane"/>
    <property type="evidence" value="ECO:0007669"/>
    <property type="project" value="UniProtKB-SubCell"/>
</dbReference>
<evidence type="ECO:0000256" key="1">
    <source>
        <dbReference type="ARBA" id="ARBA00004141"/>
    </source>
</evidence>
<dbReference type="GO" id="GO:0016765">
    <property type="term" value="F:transferase activity, transferring alkyl or aryl (other than methyl) groups"/>
    <property type="evidence" value="ECO:0007669"/>
    <property type="project" value="InterPro"/>
</dbReference>
<feature type="transmembrane region" description="Helical" evidence="6">
    <location>
        <begin position="40"/>
        <end position="57"/>
    </location>
</feature>
<dbReference type="PANTHER" id="PTHR42723:SF1">
    <property type="entry name" value="CHLOROPHYLL SYNTHASE, CHLOROPLASTIC"/>
    <property type="match status" value="1"/>
</dbReference>
<dbReference type="InterPro" id="IPR050475">
    <property type="entry name" value="Prenyltransferase_related"/>
</dbReference>
<evidence type="ECO:0000256" key="3">
    <source>
        <dbReference type="ARBA" id="ARBA00022692"/>
    </source>
</evidence>
<gene>
    <name evidence="7" type="ORF">VZ95_08695</name>
</gene>
<feature type="transmembrane region" description="Helical" evidence="6">
    <location>
        <begin position="77"/>
        <end position="95"/>
    </location>
</feature>
<feature type="transmembrane region" description="Helical" evidence="6">
    <location>
        <begin position="225"/>
        <end position="243"/>
    </location>
</feature>
<dbReference type="InterPro" id="IPR000537">
    <property type="entry name" value="UbiA_prenyltransferase"/>
</dbReference>
<dbReference type="EMBL" id="LAJY01000197">
    <property type="protein sequence ID" value="KJV09873.1"/>
    <property type="molecule type" value="Genomic_DNA"/>
</dbReference>
<dbReference type="RefSeq" id="WP_045775499.1">
    <property type="nucleotide sequence ID" value="NZ_LAJY01000197.1"/>
</dbReference>
<comment type="subcellular location">
    <subcellularLocation>
        <location evidence="1">Membrane</location>
        <topology evidence="1">Multi-pass membrane protein</topology>
    </subcellularLocation>
</comment>
<organism evidence="7 8">
    <name type="scientific">Elstera litoralis</name>
    <dbReference type="NCBI Taxonomy" id="552518"/>
    <lineage>
        <taxon>Bacteria</taxon>
        <taxon>Pseudomonadati</taxon>
        <taxon>Pseudomonadota</taxon>
        <taxon>Alphaproteobacteria</taxon>
        <taxon>Rhodospirillales</taxon>
        <taxon>Rhodospirillaceae</taxon>
        <taxon>Elstera</taxon>
    </lineage>
</organism>
<keyword evidence="8" id="KW-1185">Reference proteome</keyword>
<feature type="transmembrane region" description="Helical" evidence="6">
    <location>
        <begin position="101"/>
        <end position="123"/>
    </location>
</feature>
<dbReference type="Proteomes" id="UP000033774">
    <property type="component" value="Unassembled WGS sequence"/>
</dbReference>
<dbReference type="NCBIfam" id="NF008977">
    <property type="entry name" value="PRK12324.1-2"/>
    <property type="match status" value="1"/>
</dbReference>
<reference evidence="7 8" key="1">
    <citation type="submission" date="2015-03" db="EMBL/GenBank/DDBJ databases">
        <title>Draft genome sequence of Elstera litoralis.</title>
        <authorList>
            <person name="Rahalkar M.C."/>
            <person name="Dhakephalkar P.K."/>
            <person name="Pore S.D."/>
            <person name="Arora P."/>
            <person name="Kapse N.G."/>
            <person name="Pandit P.S."/>
        </authorList>
    </citation>
    <scope>NUCLEOTIDE SEQUENCE [LARGE SCALE GENOMIC DNA]</scope>
    <source>
        <strain evidence="7 8">Dia-1</strain>
    </source>
</reference>
<dbReference type="Pfam" id="PF01040">
    <property type="entry name" value="UbiA"/>
    <property type="match status" value="1"/>
</dbReference>
<feature type="transmembrane region" description="Helical" evidence="6">
    <location>
        <begin position="264"/>
        <end position="282"/>
    </location>
</feature>
<name>A0A0F3ITJ2_9PROT</name>
<protein>
    <recommendedName>
        <fullName evidence="9">Decaprenyl-phosphate phosphoribosyltransferase</fullName>
    </recommendedName>
</protein>
<keyword evidence="4 6" id="KW-1133">Transmembrane helix</keyword>
<feature type="transmembrane region" description="Helical" evidence="6">
    <location>
        <begin position="130"/>
        <end position="148"/>
    </location>
</feature>
<feature type="transmembrane region" description="Helical" evidence="6">
    <location>
        <begin position="196"/>
        <end position="219"/>
    </location>
</feature>
<evidence type="ECO:0000256" key="5">
    <source>
        <dbReference type="ARBA" id="ARBA00023136"/>
    </source>
</evidence>
<evidence type="ECO:0000313" key="7">
    <source>
        <dbReference type="EMBL" id="KJV09873.1"/>
    </source>
</evidence>
<dbReference type="CDD" id="cd13963">
    <property type="entry name" value="PT_UbiA_2"/>
    <property type="match status" value="1"/>
</dbReference>
<keyword evidence="3 6" id="KW-0812">Transmembrane</keyword>
<feature type="transmembrane region" description="Helical" evidence="6">
    <location>
        <begin position="160"/>
        <end position="175"/>
    </location>
</feature>
<dbReference type="Gene3D" id="1.10.357.140">
    <property type="entry name" value="UbiA prenyltransferase"/>
    <property type="match status" value="1"/>
</dbReference>
<evidence type="ECO:0000256" key="4">
    <source>
        <dbReference type="ARBA" id="ARBA00022989"/>
    </source>
</evidence>
<comment type="caution">
    <text evidence="7">The sequence shown here is derived from an EMBL/GenBank/DDBJ whole genome shotgun (WGS) entry which is preliminary data.</text>
</comment>
<dbReference type="AlphaFoldDB" id="A0A0F3ITJ2"/>
<proteinExistence type="predicted"/>
<dbReference type="InterPro" id="IPR044878">
    <property type="entry name" value="UbiA_sf"/>
</dbReference>
<sequence length="283" mass="30864">MMMFETLKLMRPHQWVKNAFILAPLFFTPAALKSETIFQVLLGVLCFSALASAIYILNDTMDREADRQHPTKCKRPLAAGTVPLPLALGVMVVLATGGLSLAATLSPGFLMLSLVYLAVNLGYSLGLKKISILDVMLVALGYVLRVFAGADLIGVRASEWIIVCTGLVSLFIALAKRRDDIVKQLDKGHRKALAGYNLPFLDTAIAMMLAGLLVSYLLYTVEAGIHNLYLTTPFVIMGVLRYLQIALVEERSGSPTTIVLTDKFLIGNVLAWIVTFGALIYGR</sequence>
<accession>A0A0F3ITJ2</accession>